<evidence type="ECO:0000313" key="5">
    <source>
        <dbReference type="Proteomes" id="UP000178666"/>
    </source>
</evidence>
<evidence type="ECO:0000313" key="3">
    <source>
        <dbReference type="EMBL" id="AOZ47922.1"/>
    </source>
</evidence>
<accession>A0AAC9AP48</accession>
<dbReference type="Proteomes" id="UP000075221">
    <property type="component" value="Chromosome"/>
</dbReference>
<gene>
    <name evidence="3" type="ORF">A8L58_15910</name>
    <name evidence="2" type="ORF">AXH35_14455</name>
</gene>
<dbReference type="EMBL" id="CP014352">
    <property type="protein sequence ID" value="AMS06475.1"/>
    <property type="molecule type" value="Genomic_DNA"/>
</dbReference>
<evidence type="ECO:0000313" key="4">
    <source>
        <dbReference type="Proteomes" id="UP000075221"/>
    </source>
</evidence>
<evidence type="ECO:0000313" key="2">
    <source>
        <dbReference type="EMBL" id="AMS06475.1"/>
    </source>
</evidence>
<keyword evidence="1" id="KW-0812">Transmembrane</keyword>
<dbReference type="EMBL" id="CP015970">
    <property type="protein sequence ID" value="AOZ47922.1"/>
    <property type="molecule type" value="Genomic_DNA"/>
</dbReference>
<dbReference type="Proteomes" id="UP000178666">
    <property type="component" value="Chromosome"/>
</dbReference>
<proteinExistence type="predicted"/>
<dbReference type="AlphaFoldDB" id="A0AAC9AP48"/>
<feature type="transmembrane region" description="Helical" evidence="1">
    <location>
        <begin position="42"/>
        <end position="63"/>
    </location>
</feature>
<evidence type="ECO:0000256" key="1">
    <source>
        <dbReference type="SAM" id="Phobius"/>
    </source>
</evidence>
<organism evidence="2 4">
    <name type="scientific">Acidipropionibacterium acidipropionici</name>
    <dbReference type="NCBI Taxonomy" id="1748"/>
    <lineage>
        <taxon>Bacteria</taxon>
        <taxon>Bacillati</taxon>
        <taxon>Actinomycetota</taxon>
        <taxon>Actinomycetes</taxon>
        <taxon>Propionibacteriales</taxon>
        <taxon>Propionibacteriaceae</taxon>
        <taxon>Acidipropionibacterium</taxon>
    </lineage>
</organism>
<sequence>MILYVAVLIVQLMAGVIGTVVVKPIEGTSLHAEDRKTQVRFAKAALLAPIWPVAAVVLGVRYVRYAARLVIDDTKEKLMEDARDE</sequence>
<keyword evidence="1" id="KW-0472">Membrane</keyword>
<keyword evidence="1" id="KW-1133">Transmembrane helix</keyword>
<keyword evidence="5" id="KW-1185">Reference proteome</keyword>
<protein>
    <submittedName>
        <fullName evidence="2">Uncharacterized protein</fullName>
    </submittedName>
</protein>
<reference evidence="3 5" key="1">
    <citation type="journal article" date="2016" name="Plant Dis.">
        <title>Improved production of propionic acid using genome shuffling.</title>
        <authorList>
            <person name="Luna-Flores C.H."/>
            <person name="Palfreyman R.W."/>
            <person name="Kromer J.O."/>
            <person name="Nielsen L.K."/>
            <person name="Marcellin E."/>
        </authorList>
    </citation>
    <scope>NUCLEOTIDE SEQUENCE [LARGE SCALE GENOMIC DNA]</scope>
    <source>
        <strain evidence="3 5">F3E8</strain>
    </source>
</reference>
<name>A0AAC9AP48_9ACTN</name>
<reference evidence="2 4" key="2">
    <citation type="submission" date="2016-02" db="EMBL/GenBank/DDBJ databases">
        <title>Complete Genome Sequence of Propionibacterium acidipropionici ATCC 55737.</title>
        <authorList>
            <person name="Luna Flores C.H."/>
            <person name="Nielsen L.K."/>
            <person name="Marcellin E."/>
        </authorList>
    </citation>
    <scope>NUCLEOTIDE SEQUENCE [LARGE SCALE GENOMIC DNA]</scope>
    <source>
        <strain evidence="2 4">ATCC 55737</strain>
    </source>
</reference>